<name>A0A397U0S7_9GLOM</name>
<dbReference type="PROSITE" id="PS50011">
    <property type="entry name" value="PROTEIN_KINASE_DOM"/>
    <property type="match status" value="1"/>
</dbReference>
<sequence length="176" mass="19458">MENVHIVMARKYDVIEWIPFDRLSGVKKISKGGFGSVYSATWLDGVRKVETIKDADNDNYKKVREPSSIVALKTLAGLSRKTDEKVLEGDIYGVMPYVAPEVLLGEQQFTQAADVYGLGVIMTEITTGQRAFDGRKFDAILGADICGKGLRPEFALGTPKCYIELAEKCMNSDPKE</sequence>
<reference evidence="2 3" key="1">
    <citation type="submission" date="2018-06" db="EMBL/GenBank/DDBJ databases">
        <title>Comparative genomics reveals the genomic features of Rhizophagus irregularis, R. cerebriforme, R. diaphanum and Gigaspora rosea, and their symbiotic lifestyle signature.</title>
        <authorList>
            <person name="Morin E."/>
            <person name="San Clemente H."/>
            <person name="Chen E.C.H."/>
            <person name="De La Providencia I."/>
            <person name="Hainaut M."/>
            <person name="Kuo A."/>
            <person name="Kohler A."/>
            <person name="Murat C."/>
            <person name="Tang N."/>
            <person name="Roy S."/>
            <person name="Loubradou J."/>
            <person name="Henrissat B."/>
            <person name="Grigoriev I.V."/>
            <person name="Corradi N."/>
            <person name="Roux C."/>
            <person name="Martin F.M."/>
        </authorList>
    </citation>
    <scope>NUCLEOTIDE SEQUENCE [LARGE SCALE GENOMIC DNA]</scope>
    <source>
        <strain evidence="2 3">DAOM 194757</strain>
    </source>
</reference>
<dbReference type="Proteomes" id="UP000266673">
    <property type="component" value="Unassembled WGS sequence"/>
</dbReference>
<accession>A0A397U0S7</accession>
<dbReference type="OrthoDB" id="4062651at2759"/>
<evidence type="ECO:0000259" key="1">
    <source>
        <dbReference type="PROSITE" id="PS50011"/>
    </source>
</evidence>
<dbReference type="InterPro" id="IPR011009">
    <property type="entry name" value="Kinase-like_dom_sf"/>
</dbReference>
<comment type="caution">
    <text evidence="2">The sequence shown here is derived from an EMBL/GenBank/DDBJ whole genome shotgun (WGS) entry which is preliminary data.</text>
</comment>
<keyword evidence="3" id="KW-1185">Reference proteome</keyword>
<dbReference type="GO" id="GO:0004674">
    <property type="term" value="F:protein serine/threonine kinase activity"/>
    <property type="evidence" value="ECO:0007669"/>
    <property type="project" value="TreeGrafter"/>
</dbReference>
<organism evidence="2 3">
    <name type="scientific">Gigaspora rosea</name>
    <dbReference type="NCBI Taxonomy" id="44941"/>
    <lineage>
        <taxon>Eukaryota</taxon>
        <taxon>Fungi</taxon>
        <taxon>Fungi incertae sedis</taxon>
        <taxon>Mucoromycota</taxon>
        <taxon>Glomeromycotina</taxon>
        <taxon>Glomeromycetes</taxon>
        <taxon>Diversisporales</taxon>
        <taxon>Gigasporaceae</taxon>
        <taxon>Gigaspora</taxon>
    </lineage>
</organism>
<dbReference type="EMBL" id="QKWP01002321">
    <property type="protein sequence ID" value="RIB03790.1"/>
    <property type="molecule type" value="Genomic_DNA"/>
</dbReference>
<dbReference type="PANTHER" id="PTHR44329:SF214">
    <property type="entry name" value="PROTEIN KINASE DOMAIN-CONTAINING PROTEIN"/>
    <property type="match status" value="1"/>
</dbReference>
<dbReference type="PANTHER" id="PTHR44329">
    <property type="entry name" value="SERINE/THREONINE-PROTEIN KINASE TNNI3K-RELATED"/>
    <property type="match status" value="1"/>
</dbReference>
<dbReference type="InterPro" id="IPR000719">
    <property type="entry name" value="Prot_kinase_dom"/>
</dbReference>
<dbReference type="Pfam" id="PF00069">
    <property type="entry name" value="Pkinase"/>
    <property type="match status" value="1"/>
</dbReference>
<feature type="domain" description="Protein kinase" evidence="1">
    <location>
        <begin position="1"/>
        <end position="176"/>
    </location>
</feature>
<dbReference type="AlphaFoldDB" id="A0A397U0S7"/>
<dbReference type="SUPFAM" id="SSF56112">
    <property type="entry name" value="Protein kinase-like (PK-like)"/>
    <property type="match status" value="1"/>
</dbReference>
<dbReference type="InterPro" id="IPR051681">
    <property type="entry name" value="Ser/Thr_Kinases-Pseudokinases"/>
</dbReference>
<proteinExistence type="predicted"/>
<protein>
    <recommendedName>
        <fullName evidence="1">Protein kinase domain-containing protein</fullName>
    </recommendedName>
</protein>
<evidence type="ECO:0000313" key="2">
    <source>
        <dbReference type="EMBL" id="RIB03790.1"/>
    </source>
</evidence>
<dbReference type="Gene3D" id="1.10.510.10">
    <property type="entry name" value="Transferase(Phosphotransferase) domain 1"/>
    <property type="match status" value="1"/>
</dbReference>
<gene>
    <name evidence="2" type="ORF">C2G38_2048985</name>
</gene>
<dbReference type="GO" id="GO:0005524">
    <property type="term" value="F:ATP binding"/>
    <property type="evidence" value="ECO:0007669"/>
    <property type="project" value="InterPro"/>
</dbReference>
<evidence type="ECO:0000313" key="3">
    <source>
        <dbReference type="Proteomes" id="UP000266673"/>
    </source>
</evidence>
<dbReference type="STRING" id="44941.A0A397U0S7"/>